<keyword evidence="2" id="KW-1185">Reference proteome</keyword>
<proteinExistence type="predicted"/>
<accession>A0A392QUT2</accession>
<name>A0A392QUT2_9FABA</name>
<evidence type="ECO:0000313" key="2">
    <source>
        <dbReference type="Proteomes" id="UP000265520"/>
    </source>
</evidence>
<protein>
    <submittedName>
        <fullName evidence="1">Uncharacterized protein</fullName>
    </submittedName>
</protein>
<dbReference type="AlphaFoldDB" id="A0A392QUT2"/>
<reference evidence="1 2" key="1">
    <citation type="journal article" date="2018" name="Front. Plant Sci.">
        <title>Red Clover (Trifolium pratense) and Zigzag Clover (T. medium) - A Picture of Genomic Similarities and Differences.</title>
        <authorList>
            <person name="Dluhosova J."/>
            <person name="Istvanek J."/>
            <person name="Nedelnik J."/>
            <person name="Repkova J."/>
        </authorList>
    </citation>
    <scope>NUCLEOTIDE SEQUENCE [LARGE SCALE GENOMIC DNA]</scope>
    <source>
        <strain evidence="2">cv. 10/8</strain>
        <tissue evidence="1">Leaf</tissue>
    </source>
</reference>
<comment type="caution">
    <text evidence="1">The sequence shown here is derived from an EMBL/GenBank/DDBJ whole genome shotgun (WGS) entry which is preliminary data.</text>
</comment>
<dbReference type="EMBL" id="LXQA010163721">
    <property type="protein sequence ID" value="MCI28131.1"/>
    <property type="molecule type" value="Genomic_DNA"/>
</dbReference>
<evidence type="ECO:0000313" key="1">
    <source>
        <dbReference type="EMBL" id="MCI28131.1"/>
    </source>
</evidence>
<organism evidence="1 2">
    <name type="scientific">Trifolium medium</name>
    <dbReference type="NCBI Taxonomy" id="97028"/>
    <lineage>
        <taxon>Eukaryota</taxon>
        <taxon>Viridiplantae</taxon>
        <taxon>Streptophyta</taxon>
        <taxon>Embryophyta</taxon>
        <taxon>Tracheophyta</taxon>
        <taxon>Spermatophyta</taxon>
        <taxon>Magnoliopsida</taxon>
        <taxon>eudicotyledons</taxon>
        <taxon>Gunneridae</taxon>
        <taxon>Pentapetalae</taxon>
        <taxon>rosids</taxon>
        <taxon>fabids</taxon>
        <taxon>Fabales</taxon>
        <taxon>Fabaceae</taxon>
        <taxon>Papilionoideae</taxon>
        <taxon>50 kb inversion clade</taxon>
        <taxon>NPAAA clade</taxon>
        <taxon>Hologalegina</taxon>
        <taxon>IRL clade</taxon>
        <taxon>Trifolieae</taxon>
        <taxon>Trifolium</taxon>
    </lineage>
</organism>
<dbReference type="Proteomes" id="UP000265520">
    <property type="component" value="Unassembled WGS sequence"/>
</dbReference>
<sequence length="61" mass="6817">MESLLAEKIICMGGGSTDGDQGDEGQCKCNAYKKLWKCSAPTKFVIRGWRVLLNRIAMKEH</sequence>
<feature type="non-terminal residue" evidence="1">
    <location>
        <position position="61"/>
    </location>
</feature>